<comment type="caution">
    <text evidence="7">The sequence shown here is derived from an EMBL/GenBank/DDBJ whole genome shotgun (WGS) entry which is preliminary data.</text>
</comment>
<name>A0ABX2QL79_9HYPH</name>
<evidence type="ECO:0000256" key="3">
    <source>
        <dbReference type="ARBA" id="ARBA00022692"/>
    </source>
</evidence>
<gene>
    <name evidence="7" type="ORF">HV823_25305</name>
</gene>
<organism evidence="7 8">
    <name type="scientific">Mycoplana rhizolycopersici</name>
    <dbReference type="NCBI Taxonomy" id="2746702"/>
    <lineage>
        <taxon>Bacteria</taxon>
        <taxon>Pseudomonadati</taxon>
        <taxon>Pseudomonadota</taxon>
        <taxon>Alphaproteobacteria</taxon>
        <taxon>Hyphomicrobiales</taxon>
        <taxon>Rhizobiaceae</taxon>
        <taxon>Mycoplana</taxon>
    </lineage>
</organism>
<reference evidence="7 8" key="1">
    <citation type="submission" date="2020-06" db="EMBL/GenBank/DDBJ databases">
        <title>Rhizobium sp.nov. isolated from the tomato plant.</title>
        <authorList>
            <person name="Thin K.K."/>
            <person name="Zhang X."/>
            <person name="He S."/>
        </authorList>
    </citation>
    <scope>NUCLEOTIDE SEQUENCE [LARGE SCALE GENOMIC DNA]</scope>
    <source>
        <strain evidence="7 8">DBTS2</strain>
    </source>
</reference>
<keyword evidence="2" id="KW-1003">Cell membrane</keyword>
<evidence type="ECO:0000313" key="8">
    <source>
        <dbReference type="Proteomes" id="UP000659172"/>
    </source>
</evidence>
<evidence type="ECO:0000256" key="5">
    <source>
        <dbReference type="ARBA" id="ARBA00023136"/>
    </source>
</evidence>
<dbReference type="InterPro" id="IPR005171">
    <property type="entry name" value="Cyt_c_oxidase_su4_prok"/>
</dbReference>
<evidence type="ECO:0000256" key="1">
    <source>
        <dbReference type="ARBA" id="ARBA00004651"/>
    </source>
</evidence>
<evidence type="ECO:0000256" key="6">
    <source>
        <dbReference type="SAM" id="Phobius"/>
    </source>
</evidence>
<accession>A0ABX2QL79</accession>
<sequence>MTRRQHEELVGVLAMLMTFAIGGAIVAALAGPTIVPIAAVLGIAFAKGRLVILDFLELRGGHHPMRIALICWLSIILIAALSRSLVVLLLA</sequence>
<protein>
    <recommendedName>
        <fullName evidence="9">Cytochrome c oxidase subunit IV</fullName>
    </recommendedName>
</protein>
<proteinExistence type="predicted"/>
<comment type="subcellular location">
    <subcellularLocation>
        <location evidence="1">Cell membrane</location>
        <topology evidence="1">Multi-pass membrane protein</topology>
    </subcellularLocation>
</comment>
<keyword evidence="3 6" id="KW-0812">Transmembrane</keyword>
<dbReference type="Pfam" id="PF03626">
    <property type="entry name" value="COX4_pro"/>
    <property type="match status" value="1"/>
</dbReference>
<keyword evidence="8" id="KW-1185">Reference proteome</keyword>
<keyword evidence="4 6" id="KW-1133">Transmembrane helix</keyword>
<dbReference type="Proteomes" id="UP000659172">
    <property type="component" value="Unassembled WGS sequence"/>
</dbReference>
<evidence type="ECO:0008006" key="9">
    <source>
        <dbReference type="Google" id="ProtNLM"/>
    </source>
</evidence>
<keyword evidence="5 6" id="KW-0472">Membrane</keyword>
<feature type="transmembrane region" description="Helical" evidence="6">
    <location>
        <begin position="12"/>
        <end position="31"/>
    </location>
</feature>
<dbReference type="EMBL" id="JABXYK010000028">
    <property type="protein sequence ID" value="NVP58554.1"/>
    <property type="molecule type" value="Genomic_DNA"/>
</dbReference>
<feature type="transmembrane region" description="Helical" evidence="6">
    <location>
        <begin position="68"/>
        <end position="90"/>
    </location>
</feature>
<evidence type="ECO:0000256" key="4">
    <source>
        <dbReference type="ARBA" id="ARBA00022989"/>
    </source>
</evidence>
<evidence type="ECO:0000313" key="7">
    <source>
        <dbReference type="EMBL" id="NVP58554.1"/>
    </source>
</evidence>
<evidence type="ECO:0000256" key="2">
    <source>
        <dbReference type="ARBA" id="ARBA00022475"/>
    </source>
</evidence>
<dbReference type="RefSeq" id="WP_176952449.1">
    <property type="nucleotide sequence ID" value="NZ_JABXYK010000028.1"/>
</dbReference>